<dbReference type="EMBL" id="OW240914">
    <property type="protein sequence ID" value="CAH2274173.1"/>
    <property type="molecule type" value="Genomic_DNA"/>
</dbReference>
<evidence type="ECO:0000313" key="3">
    <source>
        <dbReference type="Proteomes" id="UP001295444"/>
    </source>
</evidence>
<proteinExistence type="predicted"/>
<reference evidence="2" key="1">
    <citation type="submission" date="2022-03" db="EMBL/GenBank/DDBJ databases">
        <authorList>
            <person name="Alioto T."/>
            <person name="Alioto T."/>
            <person name="Gomez Garrido J."/>
        </authorList>
    </citation>
    <scope>NUCLEOTIDE SEQUENCE</scope>
</reference>
<evidence type="ECO:0000256" key="1">
    <source>
        <dbReference type="SAM" id="MobiDB-lite"/>
    </source>
</evidence>
<feature type="non-terminal residue" evidence="2">
    <location>
        <position position="99"/>
    </location>
</feature>
<keyword evidence="3" id="KW-1185">Reference proteome</keyword>
<dbReference type="Proteomes" id="UP001295444">
    <property type="component" value="Chromosome 03"/>
</dbReference>
<accession>A0AAD1RM78</accession>
<organism evidence="2 3">
    <name type="scientific">Pelobates cultripes</name>
    <name type="common">Western spadefoot toad</name>
    <dbReference type="NCBI Taxonomy" id="61616"/>
    <lineage>
        <taxon>Eukaryota</taxon>
        <taxon>Metazoa</taxon>
        <taxon>Chordata</taxon>
        <taxon>Craniata</taxon>
        <taxon>Vertebrata</taxon>
        <taxon>Euteleostomi</taxon>
        <taxon>Amphibia</taxon>
        <taxon>Batrachia</taxon>
        <taxon>Anura</taxon>
        <taxon>Pelobatoidea</taxon>
        <taxon>Pelobatidae</taxon>
        <taxon>Pelobates</taxon>
    </lineage>
</organism>
<feature type="region of interest" description="Disordered" evidence="1">
    <location>
        <begin position="72"/>
        <end position="99"/>
    </location>
</feature>
<name>A0AAD1RM78_PELCU</name>
<protein>
    <submittedName>
        <fullName evidence="2">Uncharacterized protein</fullName>
    </submittedName>
</protein>
<feature type="compositionally biased region" description="Polar residues" evidence="1">
    <location>
        <begin position="85"/>
        <end position="99"/>
    </location>
</feature>
<sequence>MAEPEDQGHIQVSPRGLNRYRQAPSTKEDIQNLLVDIKKLLATDMAILRAGGQCQSQGLREGHCRAQRRRFFPQNITTHPEGPNNRPSPYTMQPLTSSP</sequence>
<feature type="region of interest" description="Disordered" evidence="1">
    <location>
        <begin position="1"/>
        <end position="24"/>
    </location>
</feature>
<dbReference type="AlphaFoldDB" id="A0AAD1RM78"/>
<evidence type="ECO:0000313" key="2">
    <source>
        <dbReference type="EMBL" id="CAH2274173.1"/>
    </source>
</evidence>
<gene>
    <name evidence="2" type="ORF">PECUL_23A017924</name>
</gene>